<feature type="transmembrane region" description="Helical" evidence="2">
    <location>
        <begin position="85"/>
        <end position="106"/>
    </location>
</feature>
<dbReference type="Pfam" id="PF02719">
    <property type="entry name" value="Polysacc_synt_2"/>
    <property type="match status" value="1"/>
</dbReference>
<evidence type="ECO:0000313" key="5">
    <source>
        <dbReference type="Proteomes" id="UP000095765"/>
    </source>
</evidence>
<evidence type="ECO:0000256" key="1">
    <source>
        <dbReference type="ARBA" id="ARBA00007430"/>
    </source>
</evidence>
<feature type="domain" description="Polysaccharide biosynthesis protein CapD-like" evidence="3">
    <location>
        <begin position="298"/>
        <end position="581"/>
    </location>
</feature>
<dbReference type="GO" id="GO:0003978">
    <property type="term" value="F:UDP-glucose 4-epimerase activity"/>
    <property type="evidence" value="ECO:0007669"/>
    <property type="project" value="UniProtKB-EC"/>
</dbReference>
<accession>A0A174LAK2</accession>
<dbReference type="InterPro" id="IPR036291">
    <property type="entry name" value="NAD(P)-bd_dom_sf"/>
</dbReference>
<name>A0A174LAK2_9FIRM</name>
<keyword evidence="2" id="KW-1133">Transmembrane helix</keyword>
<sequence length="635" mass="71199">MQQLAHFFKKLKKHHRKMILMIADLLIVSVCYLVTWMMLMGRISLHGYLPTMVLSGGVFIVVFFFVFLLFGMYESLWRYAEAYEFFKCCIAAVVSSATFVIISKALLIPPLVKQGVPISVYFLSAMLSGMATLYLRMMYRAYRTTRFGARNSSGAKKTLLVGAGHTGNAVLQDLHRAESSKYEIVCVVDDDPDKVGRTIQRVRVAGSTRDIPKLVDKHGIEVIIFAIPAASNQQKRRIMNLCAKTKCQLKKVPDLYEFVTDATSITSQLHDVSVEDLLGRDVIQISEGKNAYLSGKTVVVTGGGGSIGSELCRQIAAQNPKRLIIIDIYENNAYDIQQELVRKYGRKLDLHTEIASVRDTKKMDLLFMRYRPDIVYHAAAHKHVPLMEDAPEEAVKNNIYGTWNIARCADKYRVKRFVMISTDKAVNPTNIMGATKRVCEMIIQSMNQISKTEFVAVRFGNVLGSNGSVIPLFKQQIAAGGPVTVTHPDIIRYFMTISEAVSLVLKAGEMAHGGEIFVLDMGDPVRILDLAENLIRLSGYEPYTDIKIEFSGLRPGEKLFEELLMSEEGLRKTVNQKIFVGKPIDVNPSTLFDFLTTLKPIVWDNDTATVIEKLHELVPTFVIPQEHAESLLVSH</sequence>
<protein>
    <submittedName>
        <fullName evidence="4">UDP-glucose 4-epimerase</fullName>
        <ecNumber evidence="4">5.1.3.2</ecNumber>
    </submittedName>
</protein>
<dbReference type="SUPFAM" id="SSF51735">
    <property type="entry name" value="NAD(P)-binding Rossmann-fold domains"/>
    <property type="match status" value="2"/>
</dbReference>
<gene>
    <name evidence="4" type="primary">capD</name>
    <name evidence="4" type="ORF">ERS852551_00011</name>
</gene>
<reference evidence="4 5" key="1">
    <citation type="submission" date="2015-09" db="EMBL/GenBank/DDBJ databases">
        <authorList>
            <consortium name="Pathogen Informatics"/>
        </authorList>
    </citation>
    <scope>NUCLEOTIDE SEQUENCE [LARGE SCALE GENOMIC DNA]</scope>
    <source>
        <strain evidence="4 5">2789STDY5834939</strain>
    </source>
</reference>
<dbReference type="EC" id="5.1.3.2" evidence="4"/>
<proteinExistence type="inferred from homology"/>
<feature type="transmembrane region" description="Helical" evidence="2">
    <location>
        <begin position="20"/>
        <end position="39"/>
    </location>
</feature>
<comment type="similarity">
    <text evidence="1">Belongs to the polysaccharide synthase family.</text>
</comment>
<dbReference type="Gene3D" id="3.40.50.720">
    <property type="entry name" value="NAD(P)-binding Rossmann-like Domain"/>
    <property type="match status" value="2"/>
</dbReference>
<organism evidence="4 5">
    <name type="scientific">Anaerotruncus colihominis</name>
    <dbReference type="NCBI Taxonomy" id="169435"/>
    <lineage>
        <taxon>Bacteria</taxon>
        <taxon>Bacillati</taxon>
        <taxon>Bacillota</taxon>
        <taxon>Clostridia</taxon>
        <taxon>Eubacteriales</taxon>
        <taxon>Oscillospiraceae</taxon>
        <taxon>Anaerotruncus</taxon>
    </lineage>
</organism>
<dbReference type="AlphaFoldDB" id="A0A174LAK2"/>
<dbReference type="Proteomes" id="UP000095765">
    <property type="component" value="Unassembled WGS sequence"/>
</dbReference>
<dbReference type="CDD" id="cd05237">
    <property type="entry name" value="UDP_invert_4-6DH_SDR_e"/>
    <property type="match status" value="1"/>
</dbReference>
<keyword evidence="2" id="KW-0472">Membrane</keyword>
<feature type="transmembrane region" description="Helical" evidence="2">
    <location>
        <begin position="118"/>
        <end position="137"/>
    </location>
</feature>
<evidence type="ECO:0000259" key="3">
    <source>
        <dbReference type="Pfam" id="PF02719"/>
    </source>
</evidence>
<dbReference type="PANTHER" id="PTHR43318">
    <property type="entry name" value="UDP-N-ACETYLGLUCOSAMINE 4,6-DEHYDRATASE"/>
    <property type="match status" value="1"/>
</dbReference>
<dbReference type="InterPro" id="IPR003869">
    <property type="entry name" value="Polysac_CapD-like"/>
</dbReference>
<evidence type="ECO:0000313" key="4">
    <source>
        <dbReference type="EMBL" id="CUP18440.1"/>
    </source>
</evidence>
<dbReference type="EMBL" id="CZBE01000001">
    <property type="protein sequence ID" value="CUP18440.1"/>
    <property type="molecule type" value="Genomic_DNA"/>
</dbReference>
<feature type="transmembrane region" description="Helical" evidence="2">
    <location>
        <begin position="51"/>
        <end position="73"/>
    </location>
</feature>
<evidence type="ECO:0000256" key="2">
    <source>
        <dbReference type="SAM" id="Phobius"/>
    </source>
</evidence>
<dbReference type="InterPro" id="IPR051203">
    <property type="entry name" value="Polysaccharide_Synthase-Rel"/>
</dbReference>
<dbReference type="PANTHER" id="PTHR43318:SF1">
    <property type="entry name" value="POLYSACCHARIDE BIOSYNTHESIS PROTEIN EPSC-RELATED"/>
    <property type="match status" value="1"/>
</dbReference>
<dbReference type="RefSeq" id="WP_055243594.1">
    <property type="nucleotide sequence ID" value="NZ_CABIWA010000002.1"/>
</dbReference>
<dbReference type="Pfam" id="PF13727">
    <property type="entry name" value="CoA_binding_3"/>
    <property type="match status" value="1"/>
</dbReference>
<keyword evidence="2" id="KW-0812">Transmembrane</keyword>
<keyword evidence="4" id="KW-0413">Isomerase</keyword>